<gene>
    <name evidence="2" type="ORF">FHX73_16127</name>
</gene>
<proteinExistence type="predicted"/>
<dbReference type="InterPro" id="IPR000073">
    <property type="entry name" value="AB_hydrolase_1"/>
</dbReference>
<keyword evidence="3" id="KW-1185">Reference proteome</keyword>
<dbReference type="SUPFAM" id="SSF53474">
    <property type="entry name" value="alpha/beta-Hydrolases"/>
    <property type="match status" value="1"/>
</dbReference>
<evidence type="ECO:0000313" key="3">
    <source>
        <dbReference type="Proteomes" id="UP000317940"/>
    </source>
</evidence>
<dbReference type="OrthoDB" id="9773549at2"/>
<dbReference type="PANTHER" id="PTHR37017">
    <property type="entry name" value="AB HYDROLASE-1 DOMAIN-CONTAINING PROTEIN-RELATED"/>
    <property type="match status" value="1"/>
</dbReference>
<reference evidence="2 3" key="1">
    <citation type="submission" date="2019-06" db="EMBL/GenBank/DDBJ databases">
        <title>Sequencing the genomes of 1000 actinobacteria strains.</title>
        <authorList>
            <person name="Klenk H.-P."/>
        </authorList>
    </citation>
    <scope>NUCLEOTIDE SEQUENCE [LARGE SCALE GENOMIC DNA]</scope>
    <source>
        <strain evidence="2 3">DSM 44826</strain>
    </source>
</reference>
<keyword evidence="2" id="KW-0378">Hydrolase</keyword>
<dbReference type="AlphaFoldDB" id="A0A561SDN1"/>
<organism evidence="2 3">
    <name type="scientific">Kitasatospora viridis</name>
    <dbReference type="NCBI Taxonomy" id="281105"/>
    <lineage>
        <taxon>Bacteria</taxon>
        <taxon>Bacillati</taxon>
        <taxon>Actinomycetota</taxon>
        <taxon>Actinomycetes</taxon>
        <taxon>Kitasatosporales</taxon>
        <taxon>Streptomycetaceae</taxon>
        <taxon>Kitasatospora</taxon>
    </lineage>
</organism>
<accession>A0A561SDN1</accession>
<dbReference type="Proteomes" id="UP000317940">
    <property type="component" value="Unassembled WGS sequence"/>
</dbReference>
<comment type="caution">
    <text evidence="2">The sequence shown here is derived from an EMBL/GenBank/DDBJ whole genome shotgun (WGS) entry which is preliminary data.</text>
</comment>
<dbReference type="InterPro" id="IPR052897">
    <property type="entry name" value="Sec-Metab_Biosynth_Hydrolase"/>
</dbReference>
<feature type="domain" description="AB hydrolase-1" evidence="1">
    <location>
        <begin position="5"/>
        <end position="220"/>
    </location>
</feature>
<dbReference type="RefSeq" id="WP_145910960.1">
    <property type="nucleotide sequence ID" value="NZ_BAAAMZ010000051.1"/>
</dbReference>
<dbReference type="Gene3D" id="3.40.50.1820">
    <property type="entry name" value="alpha/beta hydrolase"/>
    <property type="match status" value="1"/>
</dbReference>
<protein>
    <submittedName>
        <fullName evidence="2">Alpha/beta hydrolase family protein</fullName>
    </submittedName>
</protein>
<evidence type="ECO:0000259" key="1">
    <source>
        <dbReference type="Pfam" id="PF12697"/>
    </source>
</evidence>
<dbReference type="Pfam" id="PF12697">
    <property type="entry name" value="Abhydrolase_6"/>
    <property type="match status" value="1"/>
</dbReference>
<evidence type="ECO:0000313" key="2">
    <source>
        <dbReference type="EMBL" id="TWF72976.1"/>
    </source>
</evidence>
<name>A0A561SDN1_9ACTN</name>
<dbReference type="EMBL" id="VIWT01000006">
    <property type="protein sequence ID" value="TWF72976.1"/>
    <property type="molecule type" value="Genomic_DNA"/>
</dbReference>
<dbReference type="InterPro" id="IPR029058">
    <property type="entry name" value="AB_hydrolase_fold"/>
</dbReference>
<dbReference type="PANTHER" id="PTHR37017:SF11">
    <property type="entry name" value="ESTERASE_LIPASE_THIOESTERASE DOMAIN-CONTAINING PROTEIN"/>
    <property type="match status" value="1"/>
</dbReference>
<sequence length="229" mass="24843">MATYVLIHGGAADAWYWGPLAAELHGRGHDVVAPDLPCDDESAGLAEYADAVVEAIGARTGLVVVAHSFGGFTAPLVCERVPVELLVLVQAQVPAPGEAPGQWWENTGYPAARQADDRRRGVPEGAAQDPVAFFLHDTPAELAAELLTEHQRAQSATPFGAPWPLSAWPQVPTRFLLARDDRFFPADFLRRTVVDRLGFEPDEMPGDHLPMLGHPQELADRLEAYRAAL</sequence>
<dbReference type="GO" id="GO:0016787">
    <property type="term" value="F:hydrolase activity"/>
    <property type="evidence" value="ECO:0007669"/>
    <property type="project" value="UniProtKB-KW"/>
</dbReference>